<dbReference type="GO" id="GO:0004022">
    <property type="term" value="F:alcohol dehydrogenase (NAD+) activity"/>
    <property type="evidence" value="ECO:0007669"/>
    <property type="project" value="UniProtKB-EC"/>
</dbReference>
<dbReference type="RefSeq" id="WP_377915137.1">
    <property type="nucleotide sequence ID" value="NZ_JBHRZT010000052.1"/>
</dbReference>
<evidence type="ECO:0000256" key="1">
    <source>
        <dbReference type="ARBA" id="ARBA00023002"/>
    </source>
</evidence>
<keyword evidence="1 3" id="KW-0560">Oxidoreductase</keyword>
<evidence type="ECO:0000313" key="3">
    <source>
        <dbReference type="EMBL" id="MFC3884051.1"/>
    </source>
</evidence>
<dbReference type="EC" id="1.1.1.1" evidence="3"/>
<comment type="caution">
    <text evidence="3">The sequence shown here is derived from an EMBL/GenBank/DDBJ whole genome shotgun (WGS) entry which is preliminary data.</text>
</comment>
<dbReference type="Pfam" id="PF00465">
    <property type="entry name" value="Fe-ADH"/>
    <property type="match status" value="1"/>
</dbReference>
<evidence type="ECO:0000259" key="2">
    <source>
        <dbReference type="Pfam" id="PF00465"/>
    </source>
</evidence>
<gene>
    <name evidence="3" type="ORF">ACFOU2_11345</name>
</gene>
<dbReference type="SUPFAM" id="SSF56796">
    <property type="entry name" value="Dehydroquinate synthase-like"/>
    <property type="match status" value="1"/>
</dbReference>
<feature type="domain" description="Alcohol dehydrogenase iron-type/glycerol dehydrogenase GldA" evidence="2">
    <location>
        <begin position="7"/>
        <end position="69"/>
    </location>
</feature>
<name>A0ABV8B1E1_9BACI</name>
<proteinExistence type="predicted"/>
<dbReference type="Gene3D" id="3.40.50.1970">
    <property type="match status" value="1"/>
</dbReference>
<reference evidence="4" key="1">
    <citation type="journal article" date="2019" name="Int. J. Syst. Evol. Microbiol.">
        <title>The Global Catalogue of Microorganisms (GCM) 10K type strain sequencing project: providing services to taxonomists for standard genome sequencing and annotation.</title>
        <authorList>
            <consortium name="The Broad Institute Genomics Platform"/>
            <consortium name="The Broad Institute Genome Sequencing Center for Infectious Disease"/>
            <person name="Wu L."/>
            <person name="Ma J."/>
        </authorList>
    </citation>
    <scope>NUCLEOTIDE SEQUENCE [LARGE SCALE GENOMIC DNA]</scope>
    <source>
        <strain evidence="4">CCUG 61889</strain>
    </source>
</reference>
<evidence type="ECO:0000313" key="4">
    <source>
        <dbReference type="Proteomes" id="UP001595752"/>
    </source>
</evidence>
<protein>
    <submittedName>
        <fullName evidence="3">Iron-containing alcohol dehydrogenase</fullName>
        <ecNumber evidence="3">1.1.1.1</ecNumber>
    </submittedName>
</protein>
<dbReference type="InterPro" id="IPR044731">
    <property type="entry name" value="BDH-like"/>
</dbReference>
<organism evidence="3 4">
    <name type="scientific">Bacillus songklensis</name>
    <dbReference type="NCBI Taxonomy" id="1069116"/>
    <lineage>
        <taxon>Bacteria</taxon>
        <taxon>Bacillati</taxon>
        <taxon>Bacillota</taxon>
        <taxon>Bacilli</taxon>
        <taxon>Bacillales</taxon>
        <taxon>Bacillaceae</taxon>
        <taxon>Bacillus</taxon>
    </lineage>
</organism>
<dbReference type="InterPro" id="IPR001670">
    <property type="entry name" value="ADH_Fe/GldA"/>
</dbReference>
<keyword evidence="4" id="KW-1185">Reference proteome</keyword>
<dbReference type="PANTHER" id="PTHR43633:SF1">
    <property type="entry name" value="ALCOHOL DEHYDROGENASE YQHD"/>
    <property type="match status" value="1"/>
</dbReference>
<dbReference type="Proteomes" id="UP001595752">
    <property type="component" value="Unassembled WGS sequence"/>
</dbReference>
<sequence>MNRFTIPRDIYFGEGSLEVLKTLEGKKATIVIGGQSIKKSGYLDKIQSYLREAGIETQLIEGVENDPFKEVNGYGQKNCCTYNEPIRRR</sequence>
<accession>A0ABV8B1E1</accession>
<dbReference type="PANTHER" id="PTHR43633">
    <property type="entry name" value="ALCOHOL DEHYDROGENASE YQHD"/>
    <property type="match status" value="1"/>
</dbReference>
<dbReference type="EMBL" id="JBHRZT010000052">
    <property type="protein sequence ID" value="MFC3884051.1"/>
    <property type="molecule type" value="Genomic_DNA"/>
</dbReference>